<dbReference type="InterPro" id="IPR001563">
    <property type="entry name" value="Peptidase_S10"/>
</dbReference>
<dbReference type="Proteomes" id="UP001054889">
    <property type="component" value="Unassembled WGS sequence"/>
</dbReference>
<evidence type="ECO:0000313" key="3">
    <source>
        <dbReference type="Proteomes" id="UP001054889"/>
    </source>
</evidence>
<accession>A0AAV5D9B7</accession>
<dbReference type="Gene3D" id="3.40.50.1820">
    <property type="entry name" value="alpha/beta hydrolase"/>
    <property type="match status" value="1"/>
</dbReference>
<dbReference type="GO" id="GO:0004185">
    <property type="term" value="F:serine-type carboxypeptidase activity"/>
    <property type="evidence" value="ECO:0007669"/>
    <property type="project" value="InterPro"/>
</dbReference>
<dbReference type="InterPro" id="IPR029058">
    <property type="entry name" value="AB_hydrolase_fold"/>
</dbReference>
<keyword evidence="3" id="KW-1185">Reference proteome</keyword>
<dbReference type="EMBL" id="BQKI01000013">
    <property type="protein sequence ID" value="GJN06773.1"/>
    <property type="molecule type" value="Genomic_DNA"/>
</dbReference>
<evidence type="ECO:0000313" key="2">
    <source>
        <dbReference type="EMBL" id="GJN06773.1"/>
    </source>
</evidence>
<sequence>MRKGTKVDCHVYYRPETWTKVSNIIFMDSPIGSGFSYAVSDEGWKSSDTIAIKQLVIFLKKVTASISLMQKNSF</sequence>
<gene>
    <name evidence="2" type="primary">ga24530</name>
    <name evidence="2" type="ORF">PR202_ga24530</name>
</gene>
<proteinExistence type="inferred from homology"/>
<name>A0AAV5D9B7_ELECO</name>
<reference evidence="2" key="2">
    <citation type="submission" date="2021-12" db="EMBL/GenBank/DDBJ databases">
        <title>Resequencing data analysis of finger millet.</title>
        <authorList>
            <person name="Hatakeyama M."/>
            <person name="Aluri S."/>
            <person name="Balachadran M.T."/>
            <person name="Sivarajan S.R."/>
            <person name="Poveda L."/>
            <person name="Shimizu-Inatsugi R."/>
            <person name="Schlapbach R."/>
            <person name="Sreeman S.M."/>
            <person name="Shimizu K.K."/>
        </authorList>
    </citation>
    <scope>NUCLEOTIDE SEQUENCE</scope>
</reference>
<comment type="similarity">
    <text evidence="1">Belongs to the peptidase S10 family.</text>
</comment>
<dbReference type="AlphaFoldDB" id="A0AAV5D9B7"/>
<dbReference type="Pfam" id="PF00450">
    <property type="entry name" value="Peptidase_S10"/>
    <property type="match status" value="1"/>
</dbReference>
<dbReference type="GO" id="GO:0006508">
    <property type="term" value="P:proteolysis"/>
    <property type="evidence" value="ECO:0007669"/>
    <property type="project" value="InterPro"/>
</dbReference>
<protein>
    <submittedName>
        <fullName evidence="2">Uncharacterized protein</fullName>
    </submittedName>
</protein>
<comment type="caution">
    <text evidence="2">The sequence shown here is derived from an EMBL/GenBank/DDBJ whole genome shotgun (WGS) entry which is preliminary data.</text>
</comment>
<organism evidence="2 3">
    <name type="scientific">Eleusine coracana subsp. coracana</name>
    <dbReference type="NCBI Taxonomy" id="191504"/>
    <lineage>
        <taxon>Eukaryota</taxon>
        <taxon>Viridiplantae</taxon>
        <taxon>Streptophyta</taxon>
        <taxon>Embryophyta</taxon>
        <taxon>Tracheophyta</taxon>
        <taxon>Spermatophyta</taxon>
        <taxon>Magnoliopsida</taxon>
        <taxon>Liliopsida</taxon>
        <taxon>Poales</taxon>
        <taxon>Poaceae</taxon>
        <taxon>PACMAD clade</taxon>
        <taxon>Chloridoideae</taxon>
        <taxon>Cynodonteae</taxon>
        <taxon>Eleusininae</taxon>
        <taxon>Eleusine</taxon>
    </lineage>
</organism>
<reference evidence="2" key="1">
    <citation type="journal article" date="2018" name="DNA Res.">
        <title>Multiple hybrid de novo genome assembly of finger millet, an orphan allotetraploid crop.</title>
        <authorList>
            <person name="Hatakeyama M."/>
            <person name="Aluri S."/>
            <person name="Balachadran M.T."/>
            <person name="Sivarajan S.R."/>
            <person name="Patrignani A."/>
            <person name="Gruter S."/>
            <person name="Poveda L."/>
            <person name="Shimizu-Inatsugi R."/>
            <person name="Baeten J."/>
            <person name="Francoijs K.J."/>
            <person name="Nataraja K.N."/>
            <person name="Reddy Y.A.N."/>
            <person name="Phadnis S."/>
            <person name="Ravikumar R.L."/>
            <person name="Schlapbach R."/>
            <person name="Sreeman S.M."/>
            <person name="Shimizu K.K."/>
        </authorList>
    </citation>
    <scope>NUCLEOTIDE SEQUENCE</scope>
</reference>
<evidence type="ECO:0000256" key="1">
    <source>
        <dbReference type="ARBA" id="ARBA00009431"/>
    </source>
</evidence>
<dbReference type="SUPFAM" id="SSF53474">
    <property type="entry name" value="alpha/beta-Hydrolases"/>
    <property type="match status" value="1"/>
</dbReference>